<accession>A0A428ZKX9</accession>
<dbReference type="GO" id="GO:0009086">
    <property type="term" value="P:methionine biosynthetic process"/>
    <property type="evidence" value="ECO:0007669"/>
    <property type="project" value="InterPro"/>
</dbReference>
<dbReference type="OrthoDB" id="6430685at2"/>
<evidence type="ECO:0000259" key="1">
    <source>
        <dbReference type="Pfam" id="PF01717"/>
    </source>
</evidence>
<dbReference type="CDD" id="cd03311">
    <property type="entry name" value="CIMS_C_terminal_like"/>
    <property type="match status" value="1"/>
</dbReference>
<reference evidence="2 3" key="1">
    <citation type="submission" date="2018-05" db="EMBL/GenBank/DDBJ databases">
        <title>Evolution of GPA BGCs.</title>
        <authorList>
            <person name="Waglechner N."/>
            <person name="Wright G.D."/>
        </authorList>
    </citation>
    <scope>NUCLEOTIDE SEQUENCE [LARGE SCALE GENOMIC DNA]</scope>
    <source>
        <strain evidence="2 3">A82846</strain>
    </source>
</reference>
<evidence type="ECO:0000313" key="3">
    <source>
        <dbReference type="Proteomes" id="UP000287547"/>
    </source>
</evidence>
<evidence type="ECO:0000313" key="2">
    <source>
        <dbReference type="EMBL" id="RSM88749.1"/>
    </source>
</evidence>
<dbReference type="SUPFAM" id="SSF51726">
    <property type="entry name" value="UROD/MetE-like"/>
    <property type="match status" value="1"/>
</dbReference>
<dbReference type="Proteomes" id="UP000287547">
    <property type="component" value="Unassembled WGS sequence"/>
</dbReference>
<dbReference type="Gene3D" id="3.20.20.210">
    <property type="match status" value="1"/>
</dbReference>
<keyword evidence="2" id="KW-0489">Methyltransferase</keyword>
<proteinExistence type="predicted"/>
<gene>
    <name evidence="2" type="ORF">DMH04_08455</name>
</gene>
<feature type="domain" description="Cobalamin-independent methionine synthase MetE C-terminal/archaeal" evidence="1">
    <location>
        <begin position="14"/>
        <end position="367"/>
    </location>
</feature>
<dbReference type="PANTHER" id="PTHR43844:SF1">
    <property type="entry name" value="METHIONINE SYNTHASE"/>
    <property type="match status" value="1"/>
</dbReference>
<dbReference type="RefSeq" id="WP_037261601.1">
    <property type="nucleotide sequence ID" value="NZ_QHKI01000004.1"/>
</dbReference>
<protein>
    <submittedName>
        <fullName evidence="2">5-methyltetrahydropteroyltriglutamate--homocysteine S-methyltransferase</fullName>
    </submittedName>
</protein>
<comment type="caution">
    <text evidence="2">The sequence shown here is derived from an EMBL/GenBank/DDBJ whole genome shotgun (WGS) entry which is preliminary data.</text>
</comment>
<dbReference type="GO" id="GO:0032259">
    <property type="term" value="P:methylation"/>
    <property type="evidence" value="ECO:0007669"/>
    <property type="project" value="UniProtKB-KW"/>
</dbReference>
<dbReference type="AlphaFoldDB" id="A0A428ZKX9"/>
<sequence>MTVRTTPPFRADHVGSLLRPPALLAARADHANGKISLEQLREIEDDAIREVVRMQRAAGLQSATDGEFRRTSWHMDFIYRLGGISKADEKIKVQFHNAEGDLEFTSAALHVDGPVRLPETIFAEDFTFLQSVVDDGVTPKLTIPSPSMVHYRGGRAALDPAVYPDEDQFWTDLSAAYAAQVAGVAALGCTYLQFDDTSFAYLNDPEQRALLSARGDDAEHQHLRYIKQVNAALANKPKGLTVTTHMCRGNFRSSWAASGGYDFVAEALFSELAVDGFFLEYDDARSGGFAPLRFVPPGKMVVLGLVTTKRGELENKDDLKRRIDEAAQYVPLDQLCLSPQCGFSSTVEGNVLTRDEQAAKLALIVETAAEVWGDAG</sequence>
<organism evidence="2 3">
    <name type="scientific">Kibdelosporangium aridum</name>
    <dbReference type="NCBI Taxonomy" id="2030"/>
    <lineage>
        <taxon>Bacteria</taxon>
        <taxon>Bacillati</taxon>
        <taxon>Actinomycetota</taxon>
        <taxon>Actinomycetes</taxon>
        <taxon>Pseudonocardiales</taxon>
        <taxon>Pseudonocardiaceae</taxon>
        <taxon>Kibdelosporangium</taxon>
    </lineage>
</organism>
<keyword evidence="2" id="KW-0808">Transferase</keyword>
<dbReference type="Pfam" id="PF01717">
    <property type="entry name" value="Meth_synt_2"/>
    <property type="match status" value="1"/>
</dbReference>
<dbReference type="NCBIfam" id="NF005085">
    <property type="entry name" value="PRK06520.1"/>
    <property type="match status" value="1"/>
</dbReference>
<dbReference type="InterPro" id="IPR038071">
    <property type="entry name" value="UROD/MetE-like_sf"/>
</dbReference>
<dbReference type="EMBL" id="QHKI01000004">
    <property type="protein sequence ID" value="RSM88749.1"/>
    <property type="molecule type" value="Genomic_DNA"/>
</dbReference>
<dbReference type="InterPro" id="IPR002629">
    <property type="entry name" value="Met_Synth_C/arc"/>
</dbReference>
<dbReference type="GO" id="GO:0008270">
    <property type="term" value="F:zinc ion binding"/>
    <property type="evidence" value="ECO:0007669"/>
    <property type="project" value="InterPro"/>
</dbReference>
<dbReference type="GO" id="GO:0003871">
    <property type="term" value="F:5-methyltetrahydropteroyltriglutamate-homocysteine S-methyltransferase activity"/>
    <property type="evidence" value="ECO:0007669"/>
    <property type="project" value="InterPro"/>
</dbReference>
<dbReference type="PANTHER" id="PTHR43844">
    <property type="entry name" value="METHIONINE SYNTHASE"/>
    <property type="match status" value="1"/>
</dbReference>
<name>A0A428ZKX9_KIBAR</name>